<evidence type="ECO:0000313" key="4">
    <source>
        <dbReference type="Proteomes" id="UP001055057"/>
    </source>
</evidence>
<dbReference type="Pfam" id="PF09859">
    <property type="entry name" value="Oxygenase-NA"/>
    <property type="match status" value="1"/>
</dbReference>
<feature type="domain" description="Fe2OG dioxygenase" evidence="2">
    <location>
        <begin position="110"/>
        <end position="218"/>
    </location>
</feature>
<comment type="caution">
    <text evidence="3">The sequence shown here is derived from an EMBL/GenBank/DDBJ whole genome shotgun (WGS) entry which is preliminary data.</text>
</comment>
<evidence type="ECO:0000259" key="2">
    <source>
        <dbReference type="PROSITE" id="PS51471"/>
    </source>
</evidence>
<dbReference type="InterPro" id="IPR005123">
    <property type="entry name" value="Oxoglu/Fe-dep_dioxygenase_dom"/>
</dbReference>
<organism evidence="3 4">
    <name type="scientific">Methylobacterium trifolii</name>
    <dbReference type="NCBI Taxonomy" id="1003092"/>
    <lineage>
        <taxon>Bacteria</taxon>
        <taxon>Pseudomonadati</taxon>
        <taxon>Pseudomonadota</taxon>
        <taxon>Alphaproteobacteria</taxon>
        <taxon>Hyphomicrobiales</taxon>
        <taxon>Methylobacteriaceae</taxon>
        <taxon>Methylobacterium</taxon>
    </lineage>
</organism>
<name>A0ABQ4U157_9HYPH</name>
<sequence length="221" mass="24786">MVFPIWTTGYELKRAYVSKETCHKIARDFTKGVGFDRTARVVSEAGRNCLIRTVNEASRWNIDVLIELLYIYLMPPANDWLKWFAQKNGKKMSPYPNEYNLYRGICKKLSSHRAVSVIEYQKGHGLEPHSDDIAGVFFPFQAILGLSDPSEYDGGDFILEIIKGDDRELITRTKLGLGDLLIFPVSTLPVFGSTGQCFHSVSPVSKGVRRTMAITLGGTVC</sequence>
<reference evidence="3" key="1">
    <citation type="journal article" date="2021" name="Front. Microbiol.">
        <title>Comprehensive Comparative Genomics and Phenotyping of Methylobacterium Species.</title>
        <authorList>
            <person name="Alessa O."/>
            <person name="Ogura Y."/>
            <person name="Fujitani Y."/>
            <person name="Takami H."/>
            <person name="Hayashi T."/>
            <person name="Sahin N."/>
            <person name="Tani A."/>
        </authorList>
    </citation>
    <scope>NUCLEOTIDE SEQUENCE</scope>
    <source>
        <strain evidence="3">DSM 23632</strain>
    </source>
</reference>
<reference evidence="3" key="2">
    <citation type="submission" date="2021-08" db="EMBL/GenBank/DDBJ databases">
        <authorList>
            <person name="Tani A."/>
            <person name="Ola A."/>
            <person name="Ogura Y."/>
            <person name="Katsura K."/>
            <person name="Hayashi T."/>
        </authorList>
    </citation>
    <scope>NUCLEOTIDE SEQUENCE</scope>
    <source>
        <strain evidence="3">DSM 23632</strain>
    </source>
</reference>
<protein>
    <recommendedName>
        <fullName evidence="2">Fe2OG dioxygenase domain-containing protein</fullName>
    </recommendedName>
</protein>
<proteinExistence type="inferred from homology"/>
<keyword evidence="1" id="KW-0408">Iron</keyword>
<evidence type="ECO:0000313" key="3">
    <source>
        <dbReference type="EMBL" id="GJE60864.1"/>
    </source>
</evidence>
<keyword evidence="1" id="KW-0560">Oxidoreductase</keyword>
<keyword evidence="1" id="KW-0479">Metal-binding</keyword>
<dbReference type="Proteomes" id="UP001055057">
    <property type="component" value="Unassembled WGS sequence"/>
</dbReference>
<dbReference type="InterPro" id="IPR018655">
    <property type="entry name" value="DUF2086"/>
</dbReference>
<keyword evidence="4" id="KW-1185">Reference proteome</keyword>
<comment type="similarity">
    <text evidence="1">Belongs to the iron/ascorbate-dependent oxidoreductase family.</text>
</comment>
<evidence type="ECO:0000256" key="1">
    <source>
        <dbReference type="RuleBase" id="RU003682"/>
    </source>
</evidence>
<gene>
    <name evidence="3" type="ORF">MPOCJGCO_2983</name>
</gene>
<dbReference type="PROSITE" id="PS51471">
    <property type="entry name" value="FE2OG_OXY"/>
    <property type="match status" value="1"/>
</dbReference>
<accession>A0ABQ4U157</accession>
<dbReference type="Gene3D" id="2.60.120.620">
    <property type="entry name" value="q2cbj1_9rhob like domain"/>
    <property type="match status" value="1"/>
</dbReference>
<dbReference type="EMBL" id="BPRB01000168">
    <property type="protein sequence ID" value="GJE60864.1"/>
    <property type="molecule type" value="Genomic_DNA"/>
</dbReference>